<dbReference type="AlphaFoldDB" id="A0A1T5KFQ8"/>
<gene>
    <name evidence="4" type="ORF">SAMN04324258_2160</name>
</gene>
<dbReference type="InterPro" id="IPR023753">
    <property type="entry name" value="FAD/NAD-binding_dom"/>
</dbReference>
<dbReference type="CDD" id="cd19946">
    <property type="entry name" value="GlpA-like_Fer2_BFD-like"/>
    <property type="match status" value="1"/>
</dbReference>
<evidence type="ECO:0000256" key="1">
    <source>
        <dbReference type="ARBA" id="ARBA00023002"/>
    </source>
</evidence>
<feature type="domain" description="BFD-like [2Fe-2S]-binding" evidence="2">
    <location>
        <begin position="387"/>
        <end position="438"/>
    </location>
</feature>
<dbReference type="Pfam" id="PF04324">
    <property type="entry name" value="Fer2_BFD"/>
    <property type="match status" value="1"/>
</dbReference>
<organism evidence="4 5">
    <name type="scientific">Krasilnikoviella flava</name>
    <dbReference type="NCBI Taxonomy" id="526729"/>
    <lineage>
        <taxon>Bacteria</taxon>
        <taxon>Bacillati</taxon>
        <taxon>Actinomycetota</taxon>
        <taxon>Actinomycetes</taxon>
        <taxon>Micrococcales</taxon>
        <taxon>Promicromonosporaceae</taxon>
        <taxon>Krasilnikoviella</taxon>
    </lineage>
</organism>
<dbReference type="InterPro" id="IPR007419">
    <property type="entry name" value="BFD-like_2Fe2S-bd_dom"/>
</dbReference>
<keyword evidence="1" id="KW-0560">Oxidoreductase</keyword>
<dbReference type="GO" id="GO:0016491">
    <property type="term" value="F:oxidoreductase activity"/>
    <property type="evidence" value="ECO:0007669"/>
    <property type="project" value="UniProtKB-KW"/>
</dbReference>
<dbReference type="EMBL" id="FUZQ01000003">
    <property type="protein sequence ID" value="SKC62507.1"/>
    <property type="molecule type" value="Genomic_DNA"/>
</dbReference>
<evidence type="ECO:0000313" key="5">
    <source>
        <dbReference type="Proteomes" id="UP000189777"/>
    </source>
</evidence>
<sequence length="482" mass="49218">MSRRTVVVVGAGPAGLSAARAAARAGADVTLLDASDQVGGQFWRHRALPGGGTAPDEPTFHHGWGTFTALRDVVATHPRVTLLTSAQVWALERLDAGVRLRVLVGPADGAGREHLTLTPDALVLATGAHDRTLPFPGWQLPGVTTAGAAQALAKAERVAVGDRVVVAGAGPFLLPVASSLLRTGARVLSVHEAATPASMARGWGARPAGLLGAAHKAGELGGYVGTLARHRVAYRLGEAVVAARGDGRVEEVTVARVDARWSPVPGTERTVAADAVCVSHGFTPRLELAVAAACAISPDRFVVVDDEQRTSAAGVWAAGELTGIGGAEAALAEGWVAGHHAASGAPDDAGLARAARRRARSADFARRLDAAHGIRGGWTSWLRDDTLVCRCEEVDAGTLRAAACATGSADLRSVRLTSRAGLGPCQARICGRTVAELVGATEPAPGGDTGSAPAVPDRRPLVVPVRLGDLATLPDVPAADAP</sequence>
<dbReference type="Gene3D" id="1.10.10.1100">
    <property type="entry name" value="BFD-like [2Fe-2S]-binding domain"/>
    <property type="match status" value="1"/>
</dbReference>
<dbReference type="Pfam" id="PF07992">
    <property type="entry name" value="Pyr_redox_2"/>
    <property type="match status" value="1"/>
</dbReference>
<evidence type="ECO:0000313" key="4">
    <source>
        <dbReference type="EMBL" id="SKC62507.1"/>
    </source>
</evidence>
<dbReference type="PANTHER" id="PTHR42949:SF3">
    <property type="entry name" value="ANAEROBIC GLYCEROL-3-PHOSPHATE DEHYDROGENASE SUBUNIT B"/>
    <property type="match status" value="1"/>
</dbReference>
<feature type="domain" description="FAD/NAD(P)-binding" evidence="3">
    <location>
        <begin position="5"/>
        <end position="334"/>
    </location>
</feature>
<dbReference type="InterPro" id="IPR017224">
    <property type="entry name" value="Opine_Oxase_asu/HCN_bsu"/>
</dbReference>
<dbReference type="Proteomes" id="UP000189777">
    <property type="component" value="Unassembled WGS sequence"/>
</dbReference>
<dbReference type="PIRSF" id="PIRSF037495">
    <property type="entry name" value="Opine_OX_OoxA/HcnB"/>
    <property type="match status" value="1"/>
</dbReference>
<protein>
    <submittedName>
        <fullName evidence="4">Thioredoxin reductase</fullName>
    </submittedName>
</protein>
<dbReference type="InterPro" id="IPR036188">
    <property type="entry name" value="FAD/NAD-bd_sf"/>
</dbReference>
<evidence type="ECO:0000259" key="2">
    <source>
        <dbReference type="Pfam" id="PF04324"/>
    </source>
</evidence>
<name>A0A1T5KFQ8_9MICO</name>
<dbReference type="Gene3D" id="3.40.50.720">
    <property type="entry name" value="NAD(P)-binding Rossmann-like Domain"/>
    <property type="match status" value="1"/>
</dbReference>
<dbReference type="SUPFAM" id="SSF51905">
    <property type="entry name" value="FAD/NAD(P)-binding domain"/>
    <property type="match status" value="1"/>
</dbReference>
<accession>A0A1T5KFQ8</accession>
<keyword evidence="5" id="KW-1185">Reference proteome</keyword>
<evidence type="ECO:0000259" key="3">
    <source>
        <dbReference type="Pfam" id="PF07992"/>
    </source>
</evidence>
<dbReference type="InterPro" id="IPR041854">
    <property type="entry name" value="BFD-like_2Fe2S-bd_dom_sf"/>
</dbReference>
<reference evidence="4 5" key="1">
    <citation type="submission" date="2017-02" db="EMBL/GenBank/DDBJ databases">
        <authorList>
            <person name="Peterson S.W."/>
        </authorList>
    </citation>
    <scope>NUCLEOTIDE SEQUENCE [LARGE SCALE GENOMIC DNA]</scope>
    <source>
        <strain evidence="4 5">DSM 21481</strain>
    </source>
</reference>
<dbReference type="STRING" id="526729.SAMN04324258_2160"/>
<dbReference type="RefSeq" id="WP_079574261.1">
    <property type="nucleotide sequence ID" value="NZ_FUZQ01000003.1"/>
</dbReference>
<dbReference type="Gene3D" id="3.50.50.60">
    <property type="entry name" value="FAD/NAD(P)-binding domain"/>
    <property type="match status" value="2"/>
</dbReference>
<dbReference type="InterPro" id="IPR051691">
    <property type="entry name" value="Metab_Enz_Cyan_OpOx_G3PDH"/>
</dbReference>
<proteinExistence type="predicted"/>
<dbReference type="PANTHER" id="PTHR42949">
    <property type="entry name" value="ANAEROBIC GLYCEROL-3-PHOSPHATE DEHYDROGENASE SUBUNIT B"/>
    <property type="match status" value="1"/>
</dbReference>
<dbReference type="PRINTS" id="PR00368">
    <property type="entry name" value="FADPNR"/>
</dbReference>
<dbReference type="PRINTS" id="PR00411">
    <property type="entry name" value="PNDRDTASEI"/>
</dbReference>